<dbReference type="RefSeq" id="WP_316965917.1">
    <property type="nucleotide sequence ID" value="NZ_JARFPK010000008.1"/>
</dbReference>
<reference evidence="2 3" key="1">
    <citation type="submission" date="2023-03" db="EMBL/GenBank/DDBJ databases">
        <title>WGS of Methanotrichaceae archaeon Mx.</title>
        <authorList>
            <person name="Sorokin D.Y."/>
            <person name="Merkel A.Y."/>
        </authorList>
    </citation>
    <scope>NUCLEOTIDE SEQUENCE [LARGE SCALE GENOMIC DNA]</scope>
    <source>
        <strain evidence="2 3">Mx</strain>
    </source>
</reference>
<dbReference type="Gene3D" id="3.40.50.11700">
    <property type="match status" value="1"/>
</dbReference>
<dbReference type="SUPFAM" id="SSF46785">
    <property type="entry name" value="Winged helix' DNA-binding domain"/>
    <property type="match status" value="1"/>
</dbReference>
<dbReference type="InterPro" id="IPR036388">
    <property type="entry name" value="WH-like_DNA-bd_sf"/>
</dbReference>
<dbReference type="Pfam" id="PF13412">
    <property type="entry name" value="HTH_24"/>
    <property type="match status" value="1"/>
</dbReference>
<proteinExistence type="predicted"/>
<dbReference type="Proteomes" id="UP001220010">
    <property type="component" value="Unassembled WGS sequence"/>
</dbReference>
<protein>
    <submittedName>
        <fullName evidence="2">CRISPR-associated CARF protein Csa3</fullName>
    </submittedName>
</protein>
<evidence type="ECO:0000259" key="1">
    <source>
        <dbReference type="Pfam" id="PF22662"/>
    </source>
</evidence>
<dbReference type="InterPro" id="IPR054588">
    <property type="entry name" value="Csa3_N"/>
</dbReference>
<dbReference type="InterPro" id="IPR011991">
    <property type="entry name" value="ArsR-like_HTH"/>
</dbReference>
<gene>
    <name evidence="2" type="primary">csa3</name>
    <name evidence="2" type="ORF">P0O15_03075</name>
</gene>
<dbReference type="CDD" id="cd00090">
    <property type="entry name" value="HTH_ARSR"/>
    <property type="match status" value="1"/>
</dbReference>
<evidence type="ECO:0000313" key="3">
    <source>
        <dbReference type="Proteomes" id="UP001220010"/>
    </source>
</evidence>
<keyword evidence="3" id="KW-1185">Reference proteome</keyword>
<feature type="domain" description="Csa3 N-terminal" evidence="1">
    <location>
        <begin position="2"/>
        <end position="114"/>
    </location>
</feature>
<accession>A0ABT5X633</accession>
<evidence type="ECO:0000313" key="2">
    <source>
        <dbReference type="EMBL" id="MDF0590161.1"/>
    </source>
</evidence>
<dbReference type="InterPro" id="IPR036390">
    <property type="entry name" value="WH_DNA-bd_sf"/>
</dbReference>
<comment type="caution">
    <text evidence="2">The sequence shown here is derived from an EMBL/GenBank/DDBJ whole genome shotgun (WGS) entry which is preliminary data.</text>
</comment>
<dbReference type="InterPro" id="IPR010163">
    <property type="entry name" value="Csa3"/>
</dbReference>
<sequence>MKTYISLSGFDTSQILSMMVKYGIQGDDSIILVRPEKETDARGEGTVQAVRDLSMQIDSSIKVKIHRVDHQDFDGMLLSLINLIKTSEGEIIANISGGPREIFLAFAIACLTQAQNICKATSYSDIDRVMREIDLPKIVQGLDEKSKAVLVDVRDNQPTTITEMAERLDSSESTISRHVGRLVDLKALNVIPLGKRKHIQTTLTGKIFLLIE</sequence>
<dbReference type="NCBIfam" id="TIGR01884">
    <property type="entry name" value="cas_HTH"/>
    <property type="match status" value="1"/>
</dbReference>
<name>A0ABT5X633_9EURY</name>
<organism evidence="2 3">
    <name type="scientific">Candidatus Methanocrinis natronophilus</name>
    <dbReference type="NCBI Taxonomy" id="3033396"/>
    <lineage>
        <taxon>Archaea</taxon>
        <taxon>Methanobacteriati</taxon>
        <taxon>Methanobacteriota</taxon>
        <taxon>Stenosarchaea group</taxon>
        <taxon>Methanomicrobia</taxon>
        <taxon>Methanotrichales</taxon>
        <taxon>Methanotrichaceae</taxon>
        <taxon>Methanocrinis</taxon>
    </lineage>
</organism>
<dbReference type="Gene3D" id="1.10.10.10">
    <property type="entry name" value="Winged helix-like DNA-binding domain superfamily/Winged helix DNA-binding domain"/>
    <property type="match status" value="1"/>
</dbReference>
<dbReference type="Pfam" id="PF22662">
    <property type="entry name" value="Csa3_N"/>
    <property type="match status" value="1"/>
</dbReference>
<dbReference type="EMBL" id="JARFPK010000008">
    <property type="protein sequence ID" value="MDF0590161.1"/>
    <property type="molecule type" value="Genomic_DNA"/>
</dbReference>